<keyword evidence="2" id="KW-1185">Reference proteome</keyword>
<evidence type="ECO:0000313" key="1">
    <source>
        <dbReference type="EMBL" id="TEB22275.1"/>
    </source>
</evidence>
<comment type="caution">
    <text evidence="1">The sequence shown here is derived from an EMBL/GenBank/DDBJ whole genome shotgun (WGS) entry which is preliminary data.</text>
</comment>
<dbReference type="AlphaFoldDB" id="A0A4Y7SKC7"/>
<gene>
    <name evidence="1" type="ORF">FA13DRAFT_1799042</name>
</gene>
<dbReference type="OrthoDB" id="3364670at2759"/>
<organism evidence="1 2">
    <name type="scientific">Coprinellus micaceus</name>
    <name type="common">Glistening ink-cap mushroom</name>
    <name type="synonym">Coprinus micaceus</name>
    <dbReference type="NCBI Taxonomy" id="71717"/>
    <lineage>
        <taxon>Eukaryota</taxon>
        <taxon>Fungi</taxon>
        <taxon>Dikarya</taxon>
        <taxon>Basidiomycota</taxon>
        <taxon>Agaricomycotina</taxon>
        <taxon>Agaricomycetes</taxon>
        <taxon>Agaricomycetidae</taxon>
        <taxon>Agaricales</taxon>
        <taxon>Agaricineae</taxon>
        <taxon>Psathyrellaceae</taxon>
        <taxon>Coprinellus</taxon>
    </lineage>
</organism>
<proteinExistence type="predicted"/>
<evidence type="ECO:0000313" key="2">
    <source>
        <dbReference type="Proteomes" id="UP000298030"/>
    </source>
</evidence>
<dbReference type="STRING" id="71717.A0A4Y7SKC7"/>
<sequence>MSNKYLQIRMQALAINQCIQSHLQGRKFELDQLNRTYNQVSASERRLQDHVQSQVVQHEPNVNNLVKCFNSLCDDLSDLIQRHHALRHAVAPAKLD</sequence>
<accession>A0A4Y7SKC7</accession>
<reference evidence="1 2" key="1">
    <citation type="journal article" date="2019" name="Nat. Ecol. Evol.">
        <title>Megaphylogeny resolves global patterns of mushroom evolution.</title>
        <authorList>
            <person name="Varga T."/>
            <person name="Krizsan K."/>
            <person name="Foldi C."/>
            <person name="Dima B."/>
            <person name="Sanchez-Garcia M."/>
            <person name="Sanchez-Ramirez S."/>
            <person name="Szollosi G.J."/>
            <person name="Szarkandi J.G."/>
            <person name="Papp V."/>
            <person name="Albert L."/>
            <person name="Andreopoulos W."/>
            <person name="Angelini C."/>
            <person name="Antonin V."/>
            <person name="Barry K.W."/>
            <person name="Bougher N.L."/>
            <person name="Buchanan P."/>
            <person name="Buyck B."/>
            <person name="Bense V."/>
            <person name="Catcheside P."/>
            <person name="Chovatia M."/>
            <person name="Cooper J."/>
            <person name="Damon W."/>
            <person name="Desjardin D."/>
            <person name="Finy P."/>
            <person name="Geml J."/>
            <person name="Haridas S."/>
            <person name="Hughes K."/>
            <person name="Justo A."/>
            <person name="Karasinski D."/>
            <person name="Kautmanova I."/>
            <person name="Kiss B."/>
            <person name="Kocsube S."/>
            <person name="Kotiranta H."/>
            <person name="LaButti K.M."/>
            <person name="Lechner B.E."/>
            <person name="Liimatainen K."/>
            <person name="Lipzen A."/>
            <person name="Lukacs Z."/>
            <person name="Mihaltcheva S."/>
            <person name="Morgado L.N."/>
            <person name="Niskanen T."/>
            <person name="Noordeloos M.E."/>
            <person name="Ohm R.A."/>
            <person name="Ortiz-Santana B."/>
            <person name="Ovrebo C."/>
            <person name="Racz N."/>
            <person name="Riley R."/>
            <person name="Savchenko A."/>
            <person name="Shiryaev A."/>
            <person name="Soop K."/>
            <person name="Spirin V."/>
            <person name="Szebenyi C."/>
            <person name="Tomsovsky M."/>
            <person name="Tulloss R.E."/>
            <person name="Uehling J."/>
            <person name="Grigoriev I.V."/>
            <person name="Vagvolgyi C."/>
            <person name="Papp T."/>
            <person name="Martin F.M."/>
            <person name="Miettinen O."/>
            <person name="Hibbett D.S."/>
            <person name="Nagy L.G."/>
        </authorList>
    </citation>
    <scope>NUCLEOTIDE SEQUENCE [LARGE SCALE GENOMIC DNA]</scope>
    <source>
        <strain evidence="1 2">FP101781</strain>
    </source>
</reference>
<dbReference type="Proteomes" id="UP000298030">
    <property type="component" value="Unassembled WGS sequence"/>
</dbReference>
<protein>
    <submittedName>
        <fullName evidence="1">Uncharacterized protein</fullName>
    </submittedName>
</protein>
<dbReference type="EMBL" id="QPFP01000094">
    <property type="protein sequence ID" value="TEB22275.1"/>
    <property type="molecule type" value="Genomic_DNA"/>
</dbReference>
<name>A0A4Y7SKC7_COPMI</name>